<feature type="region of interest" description="Disordered" evidence="1">
    <location>
        <begin position="21"/>
        <end position="40"/>
    </location>
</feature>
<organism evidence="3 4">
    <name type="scientific">Talaromyces atroroseus</name>
    <dbReference type="NCBI Taxonomy" id="1441469"/>
    <lineage>
        <taxon>Eukaryota</taxon>
        <taxon>Fungi</taxon>
        <taxon>Dikarya</taxon>
        <taxon>Ascomycota</taxon>
        <taxon>Pezizomycotina</taxon>
        <taxon>Eurotiomycetes</taxon>
        <taxon>Eurotiomycetidae</taxon>
        <taxon>Eurotiales</taxon>
        <taxon>Trichocomaceae</taxon>
        <taxon>Talaromyces</taxon>
        <taxon>Talaromyces sect. Trachyspermi</taxon>
    </lineage>
</organism>
<dbReference type="Proteomes" id="UP000214365">
    <property type="component" value="Unassembled WGS sequence"/>
</dbReference>
<proteinExistence type="predicted"/>
<evidence type="ECO:0000256" key="2">
    <source>
        <dbReference type="SAM" id="Phobius"/>
    </source>
</evidence>
<reference evidence="3 4" key="1">
    <citation type="submission" date="2015-06" db="EMBL/GenBank/DDBJ databases">
        <title>Talaromyces atroroseus IBT 11181 draft genome.</title>
        <authorList>
            <person name="Rasmussen K.B."/>
            <person name="Rasmussen S."/>
            <person name="Petersen B."/>
            <person name="Sicheritz-Ponten T."/>
            <person name="Mortensen U.H."/>
            <person name="Thrane U."/>
        </authorList>
    </citation>
    <scope>NUCLEOTIDE SEQUENCE [LARGE SCALE GENOMIC DNA]</scope>
    <source>
        <strain evidence="3 4">IBT 11181</strain>
    </source>
</reference>
<comment type="caution">
    <text evidence="3">The sequence shown here is derived from an EMBL/GenBank/DDBJ whole genome shotgun (WGS) entry which is preliminary data.</text>
</comment>
<evidence type="ECO:0000313" key="4">
    <source>
        <dbReference type="Proteomes" id="UP000214365"/>
    </source>
</evidence>
<accession>A0A225ATU2</accession>
<keyword evidence="2" id="KW-1133">Transmembrane helix</keyword>
<feature type="transmembrane region" description="Helical" evidence="2">
    <location>
        <begin position="610"/>
        <end position="636"/>
    </location>
</feature>
<dbReference type="EMBL" id="LFMY01000003">
    <property type="protein sequence ID" value="OKL61784.1"/>
    <property type="molecule type" value="Genomic_DNA"/>
</dbReference>
<feature type="transmembrane region" description="Helical" evidence="2">
    <location>
        <begin position="76"/>
        <end position="100"/>
    </location>
</feature>
<gene>
    <name evidence="3" type="ORF">UA08_02219</name>
</gene>
<keyword evidence="2" id="KW-0472">Membrane</keyword>
<name>A0A225ATU2_TALAT</name>
<dbReference type="AlphaFoldDB" id="A0A225ATU2"/>
<dbReference type="OrthoDB" id="5381672at2759"/>
<protein>
    <submittedName>
        <fullName evidence="3">Uncharacterized protein</fullName>
    </submittedName>
</protein>
<feature type="transmembrane region" description="Helical" evidence="2">
    <location>
        <begin position="121"/>
        <end position="146"/>
    </location>
</feature>
<feature type="compositionally biased region" description="Polar residues" evidence="1">
    <location>
        <begin position="21"/>
        <end position="31"/>
    </location>
</feature>
<evidence type="ECO:0000256" key="1">
    <source>
        <dbReference type="SAM" id="MobiDB-lite"/>
    </source>
</evidence>
<keyword evidence="4" id="KW-1185">Reference proteome</keyword>
<evidence type="ECO:0000313" key="3">
    <source>
        <dbReference type="EMBL" id="OKL61784.1"/>
    </source>
</evidence>
<dbReference type="GeneID" id="31001974"/>
<keyword evidence="2" id="KW-0812">Transmembrane</keyword>
<dbReference type="RefSeq" id="XP_020121905.1">
    <property type="nucleotide sequence ID" value="XM_020265136.1"/>
</dbReference>
<sequence>MASGQEFPLVTMSHERVYMASETQSQNQHEQTNTHHEDEVPHYEEAVAAASIRDEEALPPYQHQDTRNTTSLRPNYYILIPMALYTALVVYTWVVICVIARGPRAMQNEDLRYRQYYAARITQSIVSVATLPVISAVCACAAAVFVQNQRDTNSLSLRQVMALADRKWTNPLAYRYFVSLTRTPAALKKFGTSFLYLAMFTHTIGAITYPVQSVFLDVEERFFDGSRSVLNQGAGGDYDMIQTLSEILKPRRWVSADPDKAKAIFTLRNKLQLADAGGFQAQLWGNATRLSQYNSNTDWYAQVPASYDTGGVRQVTPRINSSVESGRVALSEFPTNCSSVSDYFYTSLNYSSARFGSVNIKACLPSNVTLSPWLATDARQDFTEELYLNISTSGRASLYVSDVNGTYRITMNTTAAFFELPNLFNGRKPGDLLANPTVSCGWDYGCINRDDTTPSAIFSDKRDLDQEDSLEDQLYDSYNLLGPLATIAVALFGPGSWFDNQQSLFASEYGGNYENETGWRAYLDRSTRTELLPLYPLIGPNEDKIMDLLADSPLMDWLETFISGGANSTFAETLTRASYLASKALFETIRSTIAYGVASSTVESAFMPSISLAGIIVVSALMGLYMIPLLAMALYAGFSESWTHTLDSFVMLRMGAAIGQKDLPLQIGKRTGKIKVLDQLPGVVRDVSGPDDKVRQLALGLGGSRLQSKVRYLAYPKSSYV</sequence>